<feature type="transmembrane region" description="Helical" evidence="5">
    <location>
        <begin position="361"/>
        <end position="386"/>
    </location>
</feature>
<feature type="transmembrane region" description="Helical" evidence="5">
    <location>
        <begin position="392"/>
        <end position="412"/>
    </location>
</feature>
<feature type="transmembrane region" description="Helical" evidence="5">
    <location>
        <begin position="173"/>
        <end position="194"/>
    </location>
</feature>
<feature type="transmembrane region" description="Helical" evidence="5">
    <location>
        <begin position="12"/>
        <end position="34"/>
    </location>
</feature>
<comment type="subcellular location">
    <subcellularLocation>
        <location evidence="1">Cell membrane</location>
        <topology evidence="1">Multi-pass membrane protein</topology>
    </subcellularLocation>
</comment>
<evidence type="ECO:0000256" key="5">
    <source>
        <dbReference type="SAM" id="Phobius"/>
    </source>
</evidence>
<reference evidence="7 8" key="2">
    <citation type="submission" date="2020-03" db="EMBL/GenBank/DDBJ databases">
        <authorList>
            <person name="Ichikawa N."/>
            <person name="Kimura A."/>
            <person name="Kitahashi Y."/>
            <person name="Uohara A."/>
        </authorList>
    </citation>
    <scope>NUCLEOTIDE SEQUENCE [LARGE SCALE GENOMIC DNA]</scope>
    <source>
        <strain evidence="7 8">NBRC 105367</strain>
    </source>
</reference>
<evidence type="ECO:0000256" key="3">
    <source>
        <dbReference type="ARBA" id="ARBA00022989"/>
    </source>
</evidence>
<dbReference type="PANTHER" id="PTHR23530:SF1">
    <property type="entry name" value="PERMEASE, MAJOR FACILITATOR SUPERFAMILY-RELATED"/>
    <property type="match status" value="1"/>
</dbReference>
<keyword evidence="2 5" id="KW-0812">Transmembrane</keyword>
<dbReference type="PROSITE" id="PS50850">
    <property type="entry name" value="MFS"/>
    <property type="match status" value="1"/>
</dbReference>
<reference evidence="7 8" key="1">
    <citation type="submission" date="2020-03" db="EMBL/GenBank/DDBJ databases">
        <title>Whole genome shotgun sequence of Phytohabitans suffuscus NBRC 105367.</title>
        <authorList>
            <person name="Komaki H."/>
            <person name="Tamura T."/>
        </authorList>
    </citation>
    <scope>NUCLEOTIDE SEQUENCE [LARGE SCALE GENOMIC DNA]</scope>
    <source>
        <strain evidence="7 8">NBRC 105367</strain>
    </source>
</reference>
<feature type="transmembrane region" description="Helical" evidence="5">
    <location>
        <begin position="73"/>
        <end position="91"/>
    </location>
</feature>
<evidence type="ECO:0000256" key="4">
    <source>
        <dbReference type="ARBA" id="ARBA00023136"/>
    </source>
</evidence>
<keyword evidence="4 5" id="KW-0472">Membrane</keyword>
<gene>
    <name evidence="7" type="ORF">Psuf_024530</name>
</gene>
<protein>
    <recommendedName>
        <fullName evidence="6">Major facilitator superfamily (MFS) profile domain-containing protein</fullName>
    </recommendedName>
</protein>
<dbReference type="SUPFAM" id="SSF103473">
    <property type="entry name" value="MFS general substrate transporter"/>
    <property type="match status" value="1"/>
</dbReference>
<evidence type="ECO:0000259" key="6">
    <source>
        <dbReference type="PROSITE" id="PS50850"/>
    </source>
</evidence>
<feature type="transmembrane region" description="Helical" evidence="5">
    <location>
        <begin position="140"/>
        <end position="161"/>
    </location>
</feature>
<accession>A0A6F8YGD8</accession>
<dbReference type="Pfam" id="PF07690">
    <property type="entry name" value="MFS_1"/>
    <property type="match status" value="1"/>
</dbReference>
<dbReference type="EMBL" id="AP022871">
    <property type="protein sequence ID" value="BCB85140.1"/>
    <property type="molecule type" value="Genomic_DNA"/>
</dbReference>
<dbReference type="InterPro" id="IPR020846">
    <property type="entry name" value="MFS_dom"/>
</dbReference>
<dbReference type="InterPro" id="IPR036259">
    <property type="entry name" value="MFS_trans_sf"/>
</dbReference>
<dbReference type="GO" id="GO:0005886">
    <property type="term" value="C:plasma membrane"/>
    <property type="evidence" value="ECO:0007669"/>
    <property type="project" value="UniProtKB-SubCell"/>
</dbReference>
<dbReference type="Gene3D" id="1.20.1250.20">
    <property type="entry name" value="MFS general substrate transporter like domains"/>
    <property type="match status" value="1"/>
</dbReference>
<feature type="transmembrane region" description="Helical" evidence="5">
    <location>
        <begin position="299"/>
        <end position="317"/>
    </location>
</feature>
<dbReference type="InterPro" id="IPR053160">
    <property type="entry name" value="MFS_DHA3_Transporter"/>
</dbReference>
<feature type="domain" description="Major facilitator superfamily (MFS) profile" evidence="6">
    <location>
        <begin position="1"/>
        <end position="416"/>
    </location>
</feature>
<keyword evidence="3 5" id="KW-1133">Transmembrane helix</keyword>
<feature type="transmembrane region" description="Helical" evidence="5">
    <location>
        <begin position="323"/>
        <end position="340"/>
    </location>
</feature>
<evidence type="ECO:0000256" key="2">
    <source>
        <dbReference type="ARBA" id="ARBA00022692"/>
    </source>
</evidence>
<dbReference type="InterPro" id="IPR011701">
    <property type="entry name" value="MFS"/>
</dbReference>
<proteinExistence type="predicted"/>
<dbReference type="KEGG" id="psuu:Psuf_024530"/>
<feature type="transmembrane region" description="Helical" evidence="5">
    <location>
        <begin position="267"/>
        <end position="287"/>
    </location>
</feature>
<dbReference type="AlphaFoldDB" id="A0A6F8YGD8"/>
<feature type="transmembrane region" description="Helical" evidence="5">
    <location>
        <begin position="40"/>
        <end position="61"/>
    </location>
</feature>
<organism evidence="7 8">
    <name type="scientific">Phytohabitans suffuscus</name>
    <dbReference type="NCBI Taxonomy" id="624315"/>
    <lineage>
        <taxon>Bacteria</taxon>
        <taxon>Bacillati</taxon>
        <taxon>Actinomycetota</taxon>
        <taxon>Actinomycetes</taxon>
        <taxon>Micromonosporales</taxon>
        <taxon>Micromonosporaceae</taxon>
    </lineage>
</organism>
<keyword evidence="8" id="KW-1185">Reference proteome</keyword>
<evidence type="ECO:0000256" key="1">
    <source>
        <dbReference type="ARBA" id="ARBA00004651"/>
    </source>
</evidence>
<evidence type="ECO:0000313" key="7">
    <source>
        <dbReference type="EMBL" id="BCB85140.1"/>
    </source>
</evidence>
<evidence type="ECO:0000313" key="8">
    <source>
        <dbReference type="Proteomes" id="UP000503011"/>
    </source>
</evidence>
<dbReference type="RefSeq" id="WP_173156652.1">
    <property type="nucleotide sequence ID" value="NZ_AP022871.1"/>
</dbReference>
<name>A0A6F8YGD8_9ACTN</name>
<sequence>MITASQAQRRYLVLTALRWSATGLILPVQVLLYSVRGIDLPTIGLLMALYSGLVVVLELPTGSLADQLGRRRTMLMASVFLVATPLVAAFAQVWWHFAVAAVTSALGRALGSGPVQAWYVDTVRAADPTAPLRRGISLGWAIECVGLGGAAIVGGLLPPLFGGLSGDGLITPISVPALAAAGVATVSLAAHAVLMTEPARPASIDLRAAVRAVPTQITHGVRLAAGDPVIRLLVVRTAAFGLAINTLETLSPLQFADLLGGAERGAAAYGLLAAGAFLGTAAGAASAPTLCRIRPAAPLSVAAVCTGLSTVALGVIALTAAGIGGFGLAAVAYLGAYVLSGPSGPLAEEALHERVSARERATVVSVASLALQLGGLVGALAISRLAASAGYAYGWLAAALALAGAVVVTLSADRLSRNAPRVLTGASPLR</sequence>
<dbReference type="GO" id="GO:0022857">
    <property type="term" value="F:transmembrane transporter activity"/>
    <property type="evidence" value="ECO:0007669"/>
    <property type="project" value="InterPro"/>
</dbReference>
<dbReference type="PANTHER" id="PTHR23530">
    <property type="entry name" value="TRANSPORT PROTEIN-RELATED"/>
    <property type="match status" value="1"/>
</dbReference>
<dbReference type="Proteomes" id="UP000503011">
    <property type="component" value="Chromosome"/>
</dbReference>